<accession>S3H9F4</accession>
<dbReference type="RefSeq" id="WP_016557929.1">
    <property type="nucleotide sequence ID" value="NZ_AEYE02000035.1"/>
</dbReference>
<sequence>MIFLIVAVPIIIVCFLLFPRPTLTALVLFLCVGAVVGVYIYVQQSDSSGLAGMVSGTSTGASACDDPARTVLVKLSNASDRQLNVVRFRLIAKRPGYSNELYSDYFTSNKIIAPHSVFETCWALNQYRGLETLPGKPLASDFEWSVEISSVEFAG</sequence>
<protein>
    <recommendedName>
        <fullName evidence="3">Transmembrane protein</fullName>
    </recommendedName>
</protein>
<keyword evidence="1" id="KW-0614">Plasmid</keyword>
<geneLocation type="plasmid" evidence="1">
    <name>pRg502b</name>
</geneLocation>
<dbReference type="Proteomes" id="UP000014411">
    <property type="component" value="Unassembled WGS sequence"/>
</dbReference>
<evidence type="ECO:0000313" key="1">
    <source>
        <dbReference type="EMBL" id="EPE94835.1"/>
    </source>
</evidence>
<organism evidence="1 2">
    <name type="scientific">Rhizobium grahamii CCGE 502</name>
    <dbReference type="NCBI Taxonomy" id="990285"/>
    <lineage>
        <taxon>Bacteria</taxon>
        <taxon>Pseudomonadati</taxon>
        <taxon>Pseudomonadota</taxon>
        <taxon>Alphaproteobacteria</taxon>
        <taxon>Hyphomicrobiales</taxon>
        <taxon>Rhizobiaceae</taxon>
        <taxon>Rhizobium/Agrobacterium group</taxon>
        <taxon>Rhizobium</taxon>
    </lineage>
</organism>
<proteinExistence type="predicted"/>
<keyword evidence="2" id="KW-1185">Reference proteome</keyword>
<evidence type="ECO:0000313" key="2">
    <source>
        <dbReference type="Proteomes" id="UP000014411"/>
    </source>
</evidence>
<reference evidence="1 2" key="1">
    <citation type="journal article" date="2012" name="J. Bacteriol.">
        <title>Genome sequence of Rhizobium grahamii CCGE502, a broad-host-range symbiont with low nodulation competitiveness in Phaseolus vulgaris.</title>
        <authorList>
            <person name="Althabegoiti M.J."/>
            <person name="Lozano L."/>
            <person name="Torres-Tejerizo G."/>
            <person name="Ormeno-Orrillo E."/>
            <person name="Rogel M.A."/>
            <person name="Gonzalez V."/>
            <person name="Martinez-Romero E."/>
        </authorList>
    </citation>
    <scope>NUCLEOTIDE SEQUENCE [LARGE SCALE GENOMIC DNA]</scope>
    <source>
        <strain evidence="1 2">CCGE 502</strain>
        <plasmid evidence="1">pRg502b</plasmid>
    </source>
</reference>
<comment type="caution">
    <text evidence="1">The sequence shown here is derived from an EMBL/GenBank/DDBJ whole genome shotgun (WGS) entry which is preliminary data.</text>
</comment>
<dbReference type="AlphaFoldDB" id="S3H9F4"/>
<dbReference type="EMBL" id="AEYE02000035">
    <property type="protein sequence ID" value="EPE94835.1"/>
    <property type="molecule type" value="Genomic_DNA"/>
</dbReference>
<gene>
    <name evidence="1" type="ORF">RGCCGE502_30043</name>
</gene>
<evidence type="ECO:0008006" key="3">
    <source>
        <dbReference type="Google" id="ProtNLM"/>
    </source>
</evidence>
<name>S3H9F4_9HYPH</name>
<dbReference type="HOGENOM" id="CLU_1694068_0_0_5"/>